<proteinExistence type="predicted"/>
<dbReference type="RefSeq" id="WP_193224651.1">
    <property type="nucleotide sequence ID" value="NZ_JAGTPX020000007.1"/>
</dbReference>
<organism evidence="1">
    <name type="scientific">Niallia circulans</name>
    <name type="common">Bacillus circulans</name>
    <dbReference type="NCBI Taxonomy" id="1397"/>
    <lineage>
        <taxon>Bacteria</taxon>
        <taxon>Bacillati</taxon>
        <taxon>Bacillota</taxon>
        <taxon>Bacilli</taxon>
        <taxon>Bacillales</taxon>
        <taxon>Bacillaceae</taxon>
        <taxon>Niallia</taxon>
    </lineage>
</organism>
<protein>
    <submittedName>
        <fullName evidence="1">Uncharacterized protein</fullName>
    </submittedName>
</protein>
<comment type="caution">
    <text evidence="1">The sequence shown here is derived from an EMBL/GenBank/DDBJ whole genome shotgun (WGS) entry which is preliminary data.</text>
</comment>
<reference evidence="1" key="1">
    <citation type="submission" date="2021-04" db="EMBL/GenBank/DDBJ databases">
        <title>Genomic analysis of electroactive and textile dye degrading Bacillus circulans strain: DC10 isolated from constructed wetland-microbial fuel cells treating textile dye wastewaters.</title>
        <authorList>
            <person name="Patel D.U."/>
            <person name="Desai C.R."/>
        </authorList>
    </citation>
    <scope>NUCLEOTIDE SEQUENCE</scope>
    <source>
        <strain evidence="1">DC10</strain>
    </source>
</reference>
<evidence type="ECO:0000313" key="1">
    <source>
        <dbReference type="EMBL" id="MBR8669436.1"/>
    </source>
</evidence>
<gene>
    <name evidence="1" type="ORF">KD144_07760</name>
</gene>
<dbReference type="AlphaFoldDB" id="A0A941JFP0"/>
<name>A0A941JFP0_NIACI</name>
<sequence>MKETKTISITEELIETPKMIEVYLDDAWQTAFCYGLAYEKPKQNWQRAKLLLTIIAGNDSTVQAMKAAIDIGSSGLSFGNGEKGLTDYTYTKELELYTEKGKYEKFPMTIINNRKAIVVVHDELMGNDDYILSFTGDPAEDLRTVLGGGKFGLHILPEWKDIIFHEFLNIGILQSVDIYFDSKLFPKGFSLFKLQATEEEVDNLISKMIKEKKLRFRKEGTGTEVEMVSDLTEYMQQNVEGMINKVSREVSPIHNPLVDHISPKISTYKRELFPVQAHVSTAVAKKLAKSKAVIIQGEMSTGSAARSAISVA</sequence>
<dbReference type="EMBL" id="JAGTPX010000006">
    <property type="protein sequence ID" value="MBR8669436.1"/>
    <property type="molecule type" value="Genomic_DNA"/>
</dbReference>
<accession>A0A941JFP0</accession>